<dbReference type="InterPro" id="IPR029052">
    <property type="entry name" value="Metallo-depent_PP-like"/>
</dbReference>
<dbReference type="GO" id="GO:0005737">
    <property type="term" value="C:cytoplasm"/>
    <property type="evidence" value="ECO:0007669"/>
    <property type="project" value="TreeGrafter"/>
</dbReference>
<sequence>MKEIKLPEIALVLLVGPSSAGKSTFARKYFSVTEVISSDYCRALVSDDENDLSATGDAFEVLNFLAAKRLKRGKLTVIDALNLHKDDRAKLVQLAKDNYALAAAIVLDTPIRKLQERHELRTDRNFGRQVIEKHYDMYRRTLKSIKREGFGYTYVVDPEEELRIVRQPLWNNKREETGPFDIIGDVHGCFDELQELLTKLGYTLSSGADGRYHVQAPAGRKAIFLGDLTDRGPKSPEVLRLVMDMVSSGTALCIRGNHDDKLLRYLQGKNVSLAHGLEKTVQQLASASEAFKAEVRDFLDSLIAHYVLDEGKLVVAHAGLPEEMHGRAAAAVRAFCLYGETTGEVDEFGLPVRHDWAKGYRGKAMVVYGHTPVPGIDWLNNTLNIDTGCVFGGKLTALRYPERETISVESQAVYAEPVRPVLPEPTEESAALQPEDDMLDVRLVREKYIVETGIGKRVIVREENAVAALEVMSRFAIDPKWLVYLPPTMSPPETSALPEYLEHPLEVFAYYRKHGVRQLICEEKHMGSRAVAIVCKDPEVAVKRFGMQYPAPGIIYTRTGRRFFTDMATEAAFLEVLQKALTAADFWDGFGTDWVCLDGELLPWSSKAKDLIVNQYAAVGASASNSLVRAAEVLQQALARGLEVSGMLESVKDRSEAIDKYITSYHHYTSETEGIEGMSFAPFHILATEGKVHANQPHTWHMEQISNICSQDEHYLLMTSHRLVDLEDEASVSATVNWWTELTAGGGEGMVVKPLDFVPTFRDRLIQPAMKCRGSEYLRIIYGPEYDLGGNLERLKQRHVKAKRELALQEFALGLESLERFVRQEPLRRVHECVFGVLALESESVDPRL</sequence>
<dbReference type="RefSeq" id="WP_073852107.1">
    <property type="nucleotide sequence ID" value="NZ_LVWA01000005.1"/>
</dbReference>
<dbReference type="Gene3D" id="3.40.50.300">
    <property type="entry name" value="P-loop containing nucleotide triphosphate hydrolases"/>
    <property type="match status" value="1"/>
</dbReference>
<dbReference type="InterPro" id="IPR004843">
    <property type="entry name" value="Calcineurin-like_PHP"/>
</dbReference>
<dbReference type="InterPro" id="IPR024028">
    <property type="entry name" value="PNKP_bac"/>
</dbReference>
<dbReference type="CDD" id="cd07423">
    <property type="entry name" value="MPP_Prp_like"/>
    <property type="match status" value="1"/>
</dbReference>
<dbReference type="GO" id="GO:0016301">
    <property type="term" value="F:kinase activity"/>
    <property type="evidence" value="ECO:0007669"/>
    <property type="project" value="UniProtKB-KW"/>
</dbReference>
<accession>A0A1Q5PCM2</accession>
<dbReference type="AlphaFoldDB" id="A0A1Q5PCM2"/>
<keyword evidence="3" id="KW-0418">Kinase</keyword>
<dbReference type="Pfam" id="PF16542">
    <property type="entry name" value="PNKP_ligase"/>
    <property type="match status" value="1"/>
</dbReference>
<keyword evidence="3" id="KW-0808">Transferase</keyword>
<dbReference type="SUPFAM" id="SSF56300">
    <property type="entry name" value="Metallo-dependent phosphatases"/>
    <property type="match status" value="1"/>
</dbReference>
<evidence type="ECO:0000259" key="2">
    <source>
        <dbReference type="Pfam" id="PF16542"/>
    </source>
</evidence>
<dbReference type="STRING" id="1797110.A3841_16690"/>
<dbReference type="SUPFAM" id="SSF52540">
    <property type="entry name" value="P-loop containing nucleoside triphosphate hydrolases"/>
    <property type="match status" value="1"/>
</dbReference>
<reference evidence="3 4" key="1">
    <citation type="submission" date="2016-03" db="EMBL/GenBank/DDBJ databases">
        <title>Genome sequence of Pontibacter sp. nov., of the family cytophagaceae, isolated from marine sediment of the Yellow Sea, China.</title>
        <authorList>
            <person name="Zhang G."/>
            <person name="Zhang R."/>
        </authorList>
    </citation>
    <scope>NUCLEOTIDE SEQUENCE [LARGE SCALE GENOMIC DNA]</scope>
    <source>
        <strain evidence="3 4">S10-8</strain>
    </source>
</reference>
<dbReference type="Gene3D" id="3.60.21.10">
    <property type="match status" value="1"/>
</dbReference>
<gene>
    <name evidence="3" type="ORF">A3841_16690</name>
</gene>
<dbReference type="SUPFAM" id="SSF56091">
    <property type="entry name" value="DNA ligase/mRNA capping enzyme, catalytic domain"/>
    <property type="match status" value="1"/>
</dbReference>
<protein>
    <submittedName>
        <fullName evidence="3">Polynucleotide kinase-phosphatase</fullName>
    </submittedName>
</protein>
<dbReference type="PRINTS" id="PR00114">
    <property type="entry name" value="STPHPHTASE"/>
</dbReference>
<dbReference type="NCBIfam" id="TIGR04075">
    <property type="entry name" value="bacter_Pnkp"/>
    <property type="match status" value="1"/>
</dbReference>
<dbReference type="PANTHER" id="PTHR42850">
    <property type="entry name" value="METALLOPHOSPHOESTERASE"/>
    <property type="match status" value="1"/>
</dbReference>
<comment type="caution">
    <text evidence="3">The sequence shown here is derived from an EMBL/GenBank/DDBJ whole genome shotgun (WGS) entry which is preliminary data.</text>
</comment>
<dbReference type="Pfam" id="PF13671">
    <property type="entry name" value="AAA_33"/>
    <property type="match status" value="1"/>
</dbReference>
<dbReference type="InterPro" id="IPR050126">
    <property type="entry name" value="Ap4A_hydrolase"/>
</dbReference>
<feature type="domain" description="Calcineurin-like phosphoesterase" evidence="1">
    <location>
        <begin position="179"/>
        <end position="374"/>
    </location>
</feature>
<evidence type="ECO:0000313" key="4">
    <source>
        <dbReference type="Proteomes" id="UP000186551"/>
    </source>
</evidence>
<proteinExistence type="predicted"/>
<dbReference type="InterPro" id="IPR027417">
    <property type="entry name" value="P-loop_NTPase"/>
</dbReference>
<dbReference type="InterPro" id="IPR006186">
    <property type="entry name" value="Ser/Thr-sp_prot-phosphatase"/>
</dbReference>
<evidence type="ECO:0000313" key="3">
    <source>
        <dbReference type="EMBL" id="OKL39999.1"/>
    </source>
</evidence>
<dbReference type="GO" id="GO:0016791">
    <property type="term" value="F:phosphatase activity"/>
    <property type="evidence" value="ECO:0007669"/>
    <property type="project" value="TreeGrafter"/>
</dbReference>
<dbReference type="Gene3D" id="3.30.470.30">
    <property type="entry name" value="DNA ligase/mRNA capping enzyme"/>
    <property type="match status" value="2"/>
</dbReference>
<organism evidence="3 4">
    <name type="scientific">Pontibacter flavimaris</name>
    <dbReference type="NCBI Taxonomy" id="1797110"/>
    <lineage>
        <taxon>Bacteria</taxon>
        <taxon>Pseudomonadati</taxon>
        <taxon>Bacteroidota</taxon>
        <taxon>Cytophagia</taxon>
        <taxon>Cytophagales</taxon>
        <taxon>Hymenobacteraceae</taxon>
        <taxon>Pontibacter</taxon>
    </lineage>
</organism>
<dbReference type="InterPro" id="IPR041780">
    <property type="entry name" value="MPP_PrpE-like"/>
</dbReference>
<dbReference type="OrthoDB" id="9808081at2"/>
<dbReference type="EMBL" id="LVWA01000005">
    <property type="protein sequence ID" value="OKL39999.1"/>
    <property type="molecule type" value="Genomic_DNA"/>
</dbReference>
<name>A0A1Q5PCM2_9BACT</name>
<dbReference type="Pfam" id="PF00149">
    <property type="entry name" value="Metallophos"/>
    <property type="match status" value="1"/>
</dbReference>
<keyword evidence="4" id="KW-1185">Reference proteome</keyword>
<dbReference type="PANTHER" id="PTHR42850:SF7">
    <property type="entry name" value="BIS(5'-NUCLEOSYL)-TETRAPHOSPHATASE PRPE [ASYMMETRICAL]"/>
    <property type="match status" value="1"/>
</dbReference>
<dbReference type="Proteomes" id="UP000186551">
    <property type="component" value="Unassembled WGS sequence"/>
</dbReference>
<feature type="domain" description="Polynucleotide kinase-phosphatase ligase" evidence="2">
    <location>
        <begin position="467"/>
        <end position="843"/>
    </location>
</feature>
<dbReference type="InterPro" id="IPR032380">
    <property type="entry name" value="PNKP_ligase_dom"/>
</dbReference>
<evidence type="ECO:0000259" key="1">
    <source>
        <dbReference type="Pfam" id="PF00149"/>
    </source>
</evidence>